<dbReference type="InterPro" id="IPR036873">
    <property type="entry name" value="Rhodanese-like_dom_sf"/>
</dbReference>
<feature type="domain" description="Rhodanese" evidence="3">
    <location>
        <begin position="15"/>
        <end position="134"/>
    </location>
</feature>
<evidence type="ECO:0000259" key="3">
    <source>
        <dbReference type="PROSITE" id="PS50206"/>
    </source>
</evidence>
<dbReference type="CDD" id="cd01448">
    <property type="entry name" value="TST_Repeat_1"/>
    <property type="match status" value="1"/>
</dbReference>
<dbReference type="Pfam" id="PF00581">
    <property type="entry name" value="Rhodanese"/>
    <property type="match status" value="2"/>
</dbReference>
<keyword evidence="2" id="KW-0677">Repeat</keyword>
<dbReference type="PROSITE" id="PS50206">
    <property type="entry name" value="RHODANESE_3"/>
    <property type="match status" value="2"/>
</dbReference>
<dbReference type="InterPro" id="IPR045078">
    <property type="entry name" value="TST/MPST-like"/>
</dbReference>
<evidence type="ECO:0000313" key="5">
    <source>
        <dbReference type="Proteomes" id="UP001597214"/>
    </source>
</evidence>
<dbReference type="InterPro" id="IPR001763">
    <property type="entry name" value="Rhodanese-like_dom"/>
</dbReference>
<dbReference type="RefSeq" id="WP_377929659.1">
    <property type="nucleotide sequence ID" value="NZ_JBHUEM010000045.1"/>
</dbReference>
<dbReference type="EMBL" id="JBHUEM010000045">
    <property type="protein sequence ID" value="MFD1738453.1"/>
    <property type="molecule type" value="Genomic_DNA"/>
</dbReference>
<evidence type="ECO:0000256" key="1">
    <source>
        <dbReference type="ARBA" id="ARBA00022679"/>
    </source>
</evidence>
<proteinExistence type="predicted"/>
<gene>
    <name evidence="4" type="ORF">ACFSCX_18170</name>
</gene>
<reference evidence="5" key="1">
    <citation type="journal article" date="2019" name="Int. J. Syst. Evol. Microbiol.">
        <title>The Global Catalogue of Microorganisms (GCM) 10K type strain sequencing project: providing services to taxonomists for standard genome sequencing and annotation.</title>
        <authorList>
            <consortium name="The Broad Institute Genomics Platform"/>
            <consortium name="The Broad Institute Genome Sequencing Center for Infectious Disease"/>
            <person name="Wu L."/>
            <person name="Ma J."/>
        </authorList>
    </citation>
    <scope>NUCLEOTIDE SEQUENCE [LARGE SCALE GENOMIC DNA]</scope>
    <source>
        <strain evidence="5">CCUG 49339</strain>
    </source>
</reference>
<dbReference type="Proteomes" id="UP001597214">
    <property type="component" value="Unassembled WGS sequence"/>
</dbReference>
<dbReference type="SMART" id="SM00450">
    <property type="entry name" value="RHOD"/>
    <property type="match status" value="2"/>
</dbReference>
<comment type="caution">
    <text evidence="4">The sequence shown here is derived from an EMBL/GenBank/DDBJ whole genome shotgun (WGS) entry which is preliminary data.</text>
</comment>
<dbReference type="PANTHER" id="PTHR11364">
    <property type="entry name" value="THIOSULFATE SULFERTANSFERASE"/>
    <property type="match status" value="1"/>
</dbReference>
<keyword evidence="1 4" id="KW-0808">Transferase</keyword>
<dbReference type="PANTHER" id="PTHR11364:SF27">
    <property type="entry name" value="SULFURTRANSFERASE"/>
    <property type="match status" value="1"/>
</dbReference>
<evidence type="ECO:0000313" key="4">
    <source>
        <dbReference type="EMBL" id="MFD1738453.1"/>
    </source>
</evidence>
<accession>A0ABW4LTQ7</accession>
<feature type="domain" description="Rhodanese" evidence="3">
    <location>
        <begin position="164"/>
        <end position="274"/>
    </location>
</feature>
<dbReference type="CDD" id="cd01449">
    <property type="entry name" value="TST_Repeat_2"/>
    <property type="match status" value="1"/>
</dbReference>
<keyword evidence="5" id="KW-1185">Reference proteome</keyword>
<dbReference type="Gene3D" id="3.40.250.10">
    <property type="entry name" value="Rhodanese-like domain"/>
    <property type="match status" value="2"/>
</dbReference>
<evidence type="ECO:0000256" key="2">
    <source>
        <dbReference type="ARBA" id="ARBA00022737"/>
    </source>
</evidence>
<sequence length="276" mass="31330">MKYIKSMDWLLSHRNDESVRIVDCRFQLGKKDAGYQSYLDDHIENAVYLDLEKDLSGQVKEHGGRHPLPNLKELSQKLGELGISKDITVIAYDDQNGAMASRLWWLLQYIGHSQSFVLNGSYSLWKDRGYPTSNQIPSFQKHEFIPVIQPQLLASVSNVQGSINSKDINIIDSREERRYLGIEEPIDPVAGHIPGAKHAFWLDGFEQNGLWKDTASQQSRFSNVEKEKPIIVYCGSGVTACPNVLALKEAGFEDVKLYIGSWSDWISYPDNPIEKE</sequence>
<dbReference type="GO" id="GO:0016740">
    <property type="term" value="F:transferase activity"/>
    <property type="evidence" value="ECO:0007669"/>
    <property type="project" value="UniProtKB-KW"/>
</dbReference>
<name>A0ABW4LTQ7_9BACI</name>
<dbReference type="SUPFAM" id="SSF52821">
    <property type="entry name" value="Rhodanese/Cell cycle control phosphatase"/>
    <property type="match status" value="2"/>
</dbReference>
<organism evidence="4 5">
    <name type="scientific">Bacillus salitolerans</name>
    <dbReference type="NCBI Taxonomy" id="1437434"/>
    <lineage>
        <taxon>Bacteria</taxon>
        <taxon>Bacillati</taxon>
        <taxon>Bacillota</taxon>
        <taxon>Bacilli</taxon>
        <taxon>Bacillales</taxon>
        <taxon>Bacillaceae</taxon>
        <taxon>Bacillus</taxon>
    </lineage>
</organism>
<protein>
    <submittedName>
        <fullName evidence="4">Sulfurtransferase</fullName>
        <ecNumber evidence="4">2.8.1.-</ecNumber>
    </submittedName>
</protein>
<dbReference type="EC" id="2.8.1.-" evidence="4"/>